<dbReference type="HOGENOM" id="CLU_3371296_0_0_2"/>
<organism evidence="2 3">
    <name type="scientific">Halalkalicoccus jeotgali (strain DSM 18796 / CECT 7217 / JCM 14584 / KCTC 4019 / B3)</name>
    <dbReference type="NCBI Taxonomy" id="795797"/>
    <lineage>
        <taxon>Archaea</taxon>
        <taxon>Methanobacteriati</taxon>
        <taxon>Methanobacteriota</taxon>
        <taxon>Stenosarchaea group</taxon>
        <taxon>Halobacteria</taxon>
        <taxon>Halobacteriales</taxon>
        <taxon>Halococcaceae</taxon>
        <taxon>Halalkalicoccus</taxon>
    </lineage>
</organism>
<accession>D8J9M9</accession>
<gene>
    <name evidence="2" type="ordered locus">HacjB3_05250</name>
</gene>
<keyword evidence="1" id="KW-1133">Transmembrane helix</keyword>
<dbReference type="STRING" id="795797.HacjB3_05250"/>
<evidence type="ECO:0000313" key="3">
    <source>
        <dbReference type="Proteomes" id="UP000000390"/>
    </source>
</evidence>
<dbReference type="EMBL" id="CP002062">
    <property type="protein sequence ID" value="ADJ14441.1"/>
    <property type="molecule type" value="Genomic_DNA"/>
</dbReference>
<name>D8J9M9_HALJB</name>
<proteinExistence type="predicted"/>
<feature type="transmembrane region" description="Helical" evidence="1">
    <location>
        <begin position="6"/>
        <end position="29"/>
    </location>
</feature>
<protein>
    <submittedName>
        <fullName evidence="2">Uncharacterized protein</fullName>
    </submittedName>
</protein>
<keyword evidence="1" id="KW-0812">Transmembrane</keyword>
<sequence length="34" mass="3755">MASVEGVILIAIVALGIIVLTCCLFRLYIFLWSI</sequence>
<dbReference type="KEGG" id="hje:HacjB3_05250"/>
<evidence type="ECO:0000313" key="2">
    <source>
        <dbReference type="EMBL" id="ADJ14441.1"/>
    </source>
</evidence>
<keyword evidence="1" id="KW-0472">Membrane</keyword>
<dbReference type="AlphaFoldDB" id="D8J9M9"/>
<dbReference type="Proteomes" id="UP000000390">
    <property type="component" value="Chromosome"/>
</dbReference>
<evidence type="ECO:0000256" key="1">
    <source>
        <dbReference type="SAM" id="Phobius"/>
    </source>
</evidence>
<reference evidence="2 3" key="1">
    <citation type="journal article" date="2010" name="J. Bacteriol.">
        <title>Complete genome sequence of Halalkalicoccus jeotgali B3(T), an extremely halophilic archaeon.</title>
        <authorList>
            <person name="Roh S.W."/>
            <person name="Nam Y.D."/>
            <person name="Nam S.H."/>
            <person name="Choi S.H."/>
            <person name="Park H.S."/>
            <person name="Bae J.W."/>
        </authorList>
    </citation>
    <scope>NUCLEOTIDE SEQUENCE [LARGE SCALE GENOMIC DNA]</scope>
    <source>
        <strain evidence="3">DSM 18796 / CECT 7217 / JCM 14584 / KCTC 4019 / B3</strain>
    </source>
</reference>